<evidence type="ECO:0000256" key="3">
    <source>
        <dbReference type="ARBA" id="ARBA00022692"/>
    </source>
</evidence>
<dbReference type="GO" id="GO:0071482">
    <property type="term" value="P:cellular response to light stimulus"/>
    <property type="evidence" value="ECO:0000318"/>
    <property type="project" value="GO_Central"/>
</dbReference>
<feature type="transmembrane region" description="Helical" evidence="10">
    <location>
        <begin position="292"/>
        <end position="317"/>
    </location>
</feature>
<evidence type="ECO:0000256" key="6">
    <source>
        <dbReference type="ARBA" id="ARBA00023136"/>
    </source>
</evidence>
<sequence length="414" mass="47012">MTAPRATVYLVCTWVLSIICACLPMSSVASYAYIEDIGACTVDWERSTLGYTIAAHLVSFCLPLAMILFCYAKIYIVARKVKRQIRPLPAHFAEHPSRWVNEKSGCERRSEGASKATVNERTPKEKMKSLPEHMTSVDTRLSSKIEELIKSPKSEGHFNIRALRRENRKRSMSLQEVGNDHLFSRHGLSSEDTDDRRVNFSIQRGLSTVPNLFQVDPNVPVTKADSNTKTANIRAHKILTLNGKQNRNKRLMNRHKSSTSGESGEWKPLASRYVSRKAVRLKKIQSLRDTKAATTLLILLGVFLVCWMPYVVVTFLLNAHMVVRPIVHSALFMIALTNSVLNVFVYGVLNTKFRVGFRKLWKPCCLWLNGRCKSKSEASAIRLRSVSQSLRNNGPMTDRADGIERREYFSEHVR</sequence>
<dbReference type="OrthoDB" id="10071230at2759"/>
<dbReference type="FunFam" id="1.20.1070.10:FF:000755">
    <property type="entry name" value="Uncharacterized protein"/>
    <property type="match status" value="1"/>
</dbReference>
<feature type="transmembrane region" description="Helical" evidence="10">
    <location>
        <begin position="7"/>
        <end position="33"/>
    </location>
</feature>
<evidence type="ECO:0000259" key="11">
    <source>
        <dbReference type="PROSITE" id="PS50262"/>
    </source>
</evidence>
<evidence type="ECO:0000256" key="1">
    <source>
        <dbReference type="ARBA" id="ARBA00004651"/>
    </source>
</evidence>
<keyword evidence="13" id="KW-1185">Reference proteome</keyword>
<keyword evidence="2" id="KW-1003">Cell membrane</keyword>
<dbReference type="SUPFAM" id="SSF81321">
    <property type="entry name" value="Family A G protein-coupled receptor-like"/>
    <property type="match status" value="1"/>
</dbReference>
<evidence type="ECO:0000256" key="9">
    <source>
        <dbReference type="SAM" id="MobiDB-lite"/>
    </source>
</evidence>
<dbReference type="RefSeq" id="XP_030833193.1">
    <property type="nucleotide sequence ID" value="XM_030977333.1"/>
</dbReference>
<dbReference type="OMA" id="NEKSGCE"/>
<keyword evidence="4 10" id="KW-1133">Transmembrane helix</keyword>
<dbReference type="GeneID" id="575013"/>
<feature type="compositionally biased region" description="Basic and acidic residues" evidence="9">
    <location>
        <begin position="121"/>
        <end position="131"/>
    </location>
</feature>
<dbReference type="PROSITE" id="PS50262">
    <property type="entry name" value="G_PROTEIN_RECEP_F1_2"/>
    <property type="match status" value="1"/>
</dbReference>
<feature type="domain" description="G-protein coupled receptors family 1 profile" evidence="11">
    <location>
        <begin position="1"/>
        <end position="346"/>
    </location>
</feature>
<dbReference type="InParanoid" id="A0A7M7SUW5"/>
<dbReference type="PANTHER" id="PTHR22752">
    <property type="entry name" value="G PROTEIN-COUPLED RECEPTOR"/>
    <property type="match status" value="1"/>
</dbReference>
<dbReference type="GO" id="GO:0005886">
    <property type="term" value="C:plasma membrane"/>
    <property type="evidence" value="ECO:0000318"/>
    <property type="project" value="GO_Central"/>
</dbReference>
<dbReference type="PRINTS" id="PR00237">
    <property type="entry name" value="GPCRRHODOPSN"/>
</dbReference>
<evidence type="ECO:0000256" key="5">
    <source>
        <dbReference type="ARBA" id="ARBA00023040"/>
    </source>
</evidence>
<comment type="subcellular location">
    <subcellularLocation>
        <location evidence="1">Cell membrane</location>
        <topology evidence="1">Multi-pass membrane protein</topology>
    </subcellularLocation>
</comment>
<dbReference type="CDD" id="cd00637">
    <property type="entry name" value="7tm_classA_rhodopsin-like"/>
    <property type="match status" value="1"/>
</dbReference>
<dbReference type="InterPro" id="IPR017452">
    <property type="entry name" value="GPCR_Rhodpsn_7TM"/>
</dbReference>
<dbReference type="InterPro" id="IPR000276">
    <property type="entry name" value="GPCR_Rhodpsn"/>
</dbReference>
<evidence type="ECO:0000256" key="10">
    <source>
        <dbReference type="SAM" id="Phobius"/>
    </source>
</evidence>
<dbReference type="GO" id="GO:0007602">
    <property type="term" value="P:phototransduction"/>
    <property type="evidence" value="ECO:0000318"/>
    <property type="project" value="GO_Central"/>
</dbReference>
<dbReference type="GO" id="GO:0007186">
    <property type="term" value="P:G protein-coupled receptor signaling pathway"/>
    <property type="evidence" value="ECO:0000318"/>
    <property type="project" value="GO_Central"/>
</dbReference>
<dbReference type="Gene3D" id="1.20.1070.10">
    <property type="entry name" value="Rhodopsin 7-helix transmembrane proteins"/>
    <property type="match status" value="2"/>
</dbReference>
<evidence type="ECO:0000313" key="13">
    <source>
        <dbReference type="Proteomes" id="UP000007110"/>
    </source>
</evidence>
<dbReference type="Proteomes" id="UP000007110">
    <property type="component" value="Unassembled WGS sequence"/>
</dbReference>
<feature type="transmembrane region" description="Helical" evidence="10">
    <location>
        <begin position="53"/>
        <end position="76"/>
    </location>
</feature>
<reference evidence="13" key="1">
    <citation type="submission" date="2015-02" db="EMBL/GenBank/DDBJ databases">
        <title>Genome sequencing for Strongylocentrotus purpuratus.</title>
        <authorList>
            <person name="Murali S."/>
            <person name="Liu Y."/>
            <person name="Vee V."/>
            <person name="English A."/>
            <person name="Wang M."/>
            <person name="Skinner E."/>
            <person name="Han Y."/>
            <person name="Muzny D.M."/>
            <person name="Worley K.C."/>
            <person name="Gibbs R.A."/>
        </authorList>
    </citation>
    <scope>NUCLEOTIDE SEQUENCE</scope>
</reference>
<accession>A0A7M7SUW5</accession>
<evidence type="ECO:0000256" key="2">
    <source>
        <dbReference type="ARBA" id="ARBA00022475"/>
    </source>
</evidence>
<dbReference type="EnsemblMetazoa" id="XM_030977333">
    <property type="protein sequence ID" value="XP_030833193"/>
    <property type="gene ID" value="LOC575013"/>
</dbReference>
<keyword evidence="8" id="KW-0807">Transducer</keyword>
<evidence type="ECO:0000256" key="7">
    <source>
        <dbReference type="ARBA" id="ARBA00023170"/>
    </source>
</evidence>
<dbReference type="AlphaFoldDB" id="A0A7M7SUW5"/>
<evidence type="ECO:0000313" key="12">
    <source>
        <dbReference type="EnsemblMetazoa" id="XP_030833193"/>
    </source>
</evidence>
<name>A0A7M7SUW5_STRPU</name>
<organism evidence="12 13">
    <name type="scientific">Strongylocentrotus purpuratus</name>
    <name type="common">Purple sea urchin</name>
    <dbReference type="NCBI Taxonomy" id="7668"/>
    <lineage>
        <taxon>Eukaryota</taxon>
        <taxon>Metazoa</taxon>
        <taxon>Echinodermata</taxon>
        <taxon>Eleutherozoa</taxon>
        <taxon>Echinozoa</taxon>
        <taxon>Echinoidea</taxon>
        <taxon>Euechinoidea</taxon>
        <taxon>Echinacea</taxon>
        <taxon>Camarodonta</taxon>
        <taxon>Echinidea</taxon>
        <taxon>Strongylocentrotidae</taxon>
        <taxon>Strongylocentrotus</taxon>
    </lineage>
</organism>
<dbReference type="GO" id="GO:0008020">
    <property type="term" value="F:G protein-coupled photoreceptor activity"/>
    <property type="evidence" value="ECO:0000318"/>
    <property type="project" value="GO_Central"/>
</dbReference>
<keyword evidence="6 10" id="KW-0472">Membrane</keyword>
<keyword evidence="5" id="KW-0297">G-protein coupled receptor</keyword>
<dbReference type="Pfam" id="PF00001">
    <property type="entry name" value="7tm_1"/>
    <property type="match status" value="1"/>
</dbReference>
<feature type="compositionally biased region" description="Basic and acidic residues" evidence="9">
    <location>
        <begin position="103"/>
        <end position="112"/>
    </location>
</feature>
<keyword evidence="3 10" id="KW-0812">Transmembrane</keyword>
<protein>
    <recommendedName>
        <fullName evidence="11">G-protein coupled receptors family 1 profile domain-containing protein</fullName>
    </recommendedName>
</protein>
<dbReference type="PROSITE" id="PS51257">
    <property type="entry name" value="PROKAR_LIPOPROTEIN"/>
    <property type="match status" value="1"/>
</dbReference>
<reference evidence="12" key="2">
    <citation type="submission" date="2021-01" db="UniProtKB">
        <authorList>
            <consortium name="EnsemblMetazoa"/>
        </authorList>
    </citation>
    <scope>IDENTIFICATION</scope>
</reference>
<evidence type="ECO:0000256" key="8">
    <source>
        <dbReference type="ARBA" id="ARBA00023224"/>
    </source>
</evidence>
<feature type="transmembrane region" description="Helical" evidence="10">
    <location>
        <begin position="329"/>
        <end position="349"/>
    </location>
</feature>
<keyword evidence="7" id="KW-0675">Receptor</keyword>
<proteinExistence type="predicted"/>
<dbReference type="KEGG" id="spu:575013"/>
<evidence type="ECO:0000256" key="4">
    <source>
        <dbReference type="ARBA" id="ARBA00022989"/>
    </source>
</evidence>
<feature type="region of interest" description="Disordered" evidence="9">
    <location>
        <begin position="103"/>
        <end position="132"/>
    </location>
</feature>